<evidence type="ECO:0000259" key="1">
    <source>
        <dbReference type="SMART" id="SM00245"/>
    </source>
</evidence>
<keyword evidence="3" id="KW-1185">Reference proteome</keyword>
<feature type="domain" description="Tail specific protease" evidence="1">
    <location>
        <begin position="260"/>
        <end position="455"/>
    </location>
</feature>
<dbReference type="InterPro" id="IPR005151">
    <property type="entry name" value="Tail-specific_protease"/>
</dbReference>
<dbReference type="RefSeq" id="WP_137714704.1">
    <property type="nucleotide sequence ID" value="NZ_CP034035.1"/>
</dbReference>
<dbReference type="InterPro" id="IPR029045">
    <property type="entry name" value="ClpP/crotonase-like_dom_sf"/>
</dbReference>
<dbReference type="CDD" id="cd07563">
    <property type="entry name" value="Peptidase_S41_IRBP"/>
    <property type="match status" value="1"/>
</dbReference>
<sequence length="479" mass="53621">MKYRNRRSLLCKTMIAMTILFGGVQHGWAKPLPADTFIPSIRKDRVDPPAQGLWLSPGYGRLFDFRNNAVTVYNYAKGACWRDSGYVNAPSLNSLIPFYSTAESSRSRVFASAPEGTQYHVRSVTAIPSVCAQTINRTAPGYIFNAITASLIDFYPFEKEHNVDWASRKKEWQARAMAARSDRELQAILTELFRGVEDLHTSISGTLNARPFSIRGFRGDDFRWLQTVFARQNQETLFLSWFMRSWMPKELEQASAALLPGTRRQALNNGLVWGRLQGNIGYLAINRMGGFSDDGDLAADRALLGPALDRALTDLKNSPALVVDISHNLGGYDEISADIASRFADKHRPAYYKRAFRNGEEQPFATTPHRGVRYLKPISLLTSELTASAAEVFTMRMREFPHVTQVGETTQGVFSDSTEKSLPNGWTLSMSTEIYRDSRGKNHEGVGMVPDIRYPVVWADHAADGYRKAILNAAELAAK</sequence>
<organism evidence="2 3">
    <name type="scientific">Brenneria rubrifaciens</name>
    <dbReference type="NCBI Taxonomy" id="55213"/>
    <lineage>
        <taxon>Bacteria</taxon>
        <taxon>Pseudomonadati</taxon>
        <taxon>Pseudomonadota</taxon>
        <taxon>Gammaproteobacteria</taxon>
        <taxon>Enterobacterales</taxon>
        <taxon>Pectobacteriaceae</taxon>
        <taxon>Brenneria</taxon>
    </lineage>
</organism>
<dbReference type="EMBL" id="CP034035">
    <property type="protein sequence ID" value="QCR09700.1"/>
    <property type="molecule type" value="Genomic_DNA"/>
</dbReference>
<gene>
    <name evidence="2" type="ORF">EH207_14910</name>
</gene>
<dbReference type="PANTHER" id="PTHR11261">
    <property type="entry name" value="INTERPHOTORECEPTOR RETINOID-BINDING PROTEIN"/>
    <property type="match status" value="1"/>
</dbReference>
<dbReference type="KEGG" id="brb:EH207_14910"/>
<reference evidence="2 3" key="1">
    <citation type="submission" date="2018-11" db="EMBL/GenBank/DDBJ databases">
        <title>Genome sequences of Brenneria nigrifluens and Brenneria rubrifaciens.</title>
        <authorList>
            <person name="Poret-Peterson A.T."/>
            <person name="McClean A.E."/>
            <person name="Kluepfel D.A."/>
        </authorList>
    </citation>
    <scope>NUCLEOTIDE SEQUENCE [LARGE SCALE GENOMIC DNA]</scope>
    <source>
        <strain evidence="2 3">6D370</strain>
    </source>
</reference>
<dbReference type="SUPFAM" id="SSF52096">
    <property type="entry name" value="ClpP/crotonase"/>
    <property type="match status" value="1"/>
</dbReference>
<evidence type="ECO:0000313" key="3">
    <source>
        <dbReference type="Proteomes" id="UP000299580"/>
    </source>
</evidence>
<dbReference type="Proteomes" id="UP000299580">
    <property type="component" value="Chromosome"/>
</dbReference>
<dbReference type="PANTHER" id="PTHR11261:SF3">
    <property type="entry name" value="RETINOL-BINDING PROTEIN 3"/>
    <property type="match status" value="1"/>
</dbReference>
<dbReference type="Gene3D" id="3.90.226.10">
    <property type="entry name" value="2-enoyl-CoA Hydratase, Chain A, domain 1"/>
    <property type="match status" value="1"/>
</dbReference>
<proteinExistence type="predicted"/>
<accession>A0A4P8QVX7</accession>
<evidence type="ECO:0000313" key="2">
    <source>
        <dbReference type="EMBL" id="QCR09700.1"/>
    </source>
</evidence>
<name>A0A4P8QVX7_9GAMM</name>
<dbReference type="SMART" id="SM00245">
    <property type="entry name" value="TSPc"/>
    <property type="match status" value="1"/>
</dbReference>
<dbReference type="GO" id="GO:0008236">
    <property type="term" value="F:serine-type peptidase activity"/>
    <property type="evidence" value="ECO:0007669"/>
    <property type="project" value="InterPro"/>
</dbReference>
<dbReference type="Pfam" id="PF03572">
    <property type="entry name" value="Peptidase_S41"/>
    <property type="match status" value="1"/>
</dbReference>
<dbReference type="AlphaFoldDB" id="A0A4P8QVX7"/>
<dbReference type="GO" id="GO:0006508">
    <property type="term" value="P:proteolysis"/>
    <property type="evidence" value="ECO:0007669"/>
    <property type="project" value="InterPro"/>
</dbReference>
<protein>
    <recommendedName>
        <fullName evidence="1">Tail specific protease domain-containing protein</fullName>
    </recommendedName>
</protein>
<dbReference type="Gene3D" id="3.30.750.44">
    <property type="match status" value="1"/>
</dbReference>
<dbReference type="OrthoDB" id="9758793at2"/>